<dbReference type="EMBL" id="CP042434">
    <property type="protein sequence ID" value="QEC72850.1"/>
    <property type="molecule type" value="Genomic_DNA"/>
</dbReference>
<sequence>MFKNPFSFKGRIRRTEYGLMLLIQFVYYMVITTIIFGNYSDQVVPVLSDLLIYLLALAPVGLLTLAEGTKRCHDVGLSGWFQLIPGFFIYMLIKSGEKGKNQYGMDPQDGQSLNGG</sequence>
<keyword evidence="3" id="KW-1185">Reference proteome</keyword>
<reference evidence="2 3" key="1">
    <citation type="journal article" date="2017" name="Int. J. Syst. Evol. Microbiol.">
        <title>Arachidicoccus ginsenosidivorans sp. nov., with ginsenoside-converting activity isolated from ginseng cultivating soil.</title>
        <authorList>
            <person name="Siddiqi M.Z."/>
            <person name="Aslam Z."/>
            <person name="Im W.T."/>
        </authorList>
    </citation>
    <scope>NUCLEOTIDE SEQUENCE [LARGE SCALE GENOMIC DNA]</scope>
    <source>
        <strain evidence="2 3">Gsoil 809</strain>
    </source>
</reference>
<dbReference type="AlphaFoldDB" id="A0A5B8VMX8"/>
<organism evidence="2 3">
    <name type="scientific">Arachidicoccus ginsenosidivorans</name>
    <dbReference type="NCBI Taxonomy" id="496057"/>
    <lineage>
        <taxon>Bacteria</taxon>
        <taxon>Pseudomonadati</taxon>
        <taxon>Bacteroidota</taxon>
        <taxon>Chitinophagia</taxon>
        <taxon>Chitinophagales</taxon>
        <taxon>Chitinophagaceae</taxon>
        <taxon>Arachidicoccus</taxon>
    </lineage>
</organism>
<evidence type="ECO:0000256" key="1">
    <source>
        <dbReference type="SAM" id="Phobius"/>
    </source>
</evidence>
<accession>A0A5B8VMX8</accession>
<feature type="transmembrane region" description="Helical" evidence="1">
    <location>
        <begin position="75"/>
        <end position="93"/>
    </location>
</feature>
<dbReference type="Pfam" id="PF05656">
    <property type="entry name" value="DUF805"/>
    <property type="match status" value="1"/>
</dbReference>
<evidence type="ECO:0000313" key="2">
    <source>
        <dbReference type="EMBL" id="QEC72850.1"/>
    </source>
</evidence>
<keyword evidence="1" id="KW-1133">Transmembrane helix</keyword>
<dbReference type="InterPro" id="IPR008523">
    <property type="entry name" value="DUF805"/>
</dbReference>
<dbReference type="KEGG" id="agi:FSB73_15340"/>
<dbReference type="PANTHER" id="PTHR34980">
    <property type="entry name" value="INNER MEMBRANE PROTEIN-RELATED-RELATED"/>
    <property type="match status" value="1"/>
</dbReference>
<dbReference type="OrthoDB" id="9812349at2"/>
<gene>
    <name evidence="2" type="ORF">FSB73_15340</name>
</gene>
<name>A0A5B8VMX8_9BACT</name>
<protein>
    <submittedName>
        <fullName evidence="2">DUF805 domain-containing protein</fullName>
    </submittedName>
</protein>
<proteinExistence type="predicted"/>
<dbReference type="RefSeq" id="WP_146784077.1">
    <property type="nucleotide sequence ID" value="NZ_CP042434.1"/>
</dbReference>
<dbReference type="GO" id="GO:0005886">
    <property type="term" value="C:plasma membrane"/>
    <property type="evidence" value="ECO:0007669"/>
    <property type="project" value="TreeGrafter"/>
</dbReference>
<feature type="transmembrane region" description="Helical" evidence="1">
    <location>
        <begin position="21"/>
        <end position="39"/>
    </location>
</feature>
<keyword evidence="1" id="KW-0812">Transmembrane</keyword>
<evidence type="ECO:0000313" key="3">
    <source>
        <dbReference type="Proteomes" id="UP000321291"/>
    </source>
</evidence>
<feature type="transmembrane region" description="Helical" evidence="1">
    <location>
        <begin position="51"/>
        <end position="68"/>
    </location>
</feature>
<keyword evidence="1" id="KW-0472">Membrane</keyword>
<dbReference type="Proteomes" id="UP000321291">
    <property type="component" value="Chromosome"/>
</dbReference>